<evidence type="ECO:0000313" key="3">
    <source>
        <dbReference type="Proteomes" id="UP000518288"/>
    </source>
</evidence>
<proteinExistence type="predicted"/>
<sequence length="195" mass="20964">MNLSRHFTLEELTASTTAQAEHIDNQPTAAGIAALRALCTTVLDPLRDALGQPIKVTSGYRGPALNRRVGGASKSQHLTGEAADLQSPGLSVLALFQLAIRLRLPFDQIIYEVNGAAKWVHISHTTGVNKGEILLGKFGPDGKVSYPKLTAAAALALSEPRTRGPLVEPDYTELRDEPVRRTRKPKAFVLQPGAL</sequence>
<protein>
    <recommendedName>
        <fullName evidence="1">Peptidase M15A C-terminal domain-containing protein</fullName>
    </recommendedName>
</protein>
<reference evidence="2 3" key="1">
    <citation type="submission" date="2020-07" db="EMBL/GenBank/DDBJ databases">
        <title>Genomic Encyclopedia of Archaeal and Bacterial Type Strains, Phase II (KMG-II): from individual species to whole genera.</title>
        <authorList>
            <person name="Goeker M."/>
        </authorList>
    </citation>
    <scope>NUCLEOTIDE SEQUENCE [LARGE SCALE GENOMIC DNA]</scope>
    <source>
        <strain evidence="2 3">DSM 21226</strain>
    </source>
</reference>
<dbReference type="InterPro" id="IPR009045">
    <property type="entry name" value="Zn_M74/Hedgehog-like"/>
</dbReference>
<gene>
    <name evidence="2" type="ORF">BDD16_001660</name>
</gene>
<evidence type="ECO:0000259" key="1">
    <source>
        <dbReference type="Pfam" id="PF08291"/>
    </source>
</evidence>
<name>A0A7Y9QXY3_9BURK</name>
<evidence type="ECO:0000313" key="2">
    <source>
        <dbReference type="EMBL" id="NYG32674.1"/>
    </source>
</evidence>
<dbReference type="SUPFAM" id="SSF55166">
    <property type="entry name" value="Hedgehog/DD-peptidase"/>
    <property type="match status" value="1"/>
</dbReference>
<dbReference type="InterPro" id="IPR013230">
    <property type="entry name" value="Peptidase_M15A_C"/>
</dbReference>
<dbReference type="Proteomes" id="UP000518288">
    <property type="component" value="Unassembled WGS sequence"/>
</dbReference>
<keyword evidence="3" id="KW-1185">Reference proteome</keyword>
<dbReference type="Gene3D" id="3.30.1380.10">
    <property type="match status" value="1"/>
</dbReference>
<dbReference type="EMBL" id="JACCFH010000001">
    <property type="protein sequence ID" value="NYG32674.1"/>
    <property type="molecule type" value="Genomic_DNA"/>
</dbReference>
<dbReference type="AlphaFoldDB" id="A0A7Y9QXY3"/>
<dbReference type="Pfam" id="PF08291">
    <property type="entry name" value="Peptidase_M15_3"/>
    <property type="match status" value="1"/>
</dbReference>
<dbReference type="RefSeq" id="WP_179633537.1">
    <property type="nucleotide sequence ID" value="NZ_JACCFH010000001.1"/>
</dbReference>
<organism evidence="2 3">
    <name type="scientific">Sphaerotilus montanus</name>
    <dbReference type="NCBI Taxonomy" id="522889"/>
    <lineage>
        <taxon>Bacteria</taxon>
        <taxon>Pseudomonadati</taxon>
        <taxon>Pseudomonadota</taxon>
        <taxon>Betaproteobacteria</taxon>
        <taxon>Burkholderiales</taxon>
        <taxon>Sphaerotilaceae</taxon>
        <taxon>Sphaerotilus</taxon>
    </lineage>
</organism>
<comment type="caution">
    <text evidence="2">The sequence shown here is derived from an EMBL/GenBank/DDBJ whole genome shotgun (WGS) entry which is preliminary data.</text>
</comment>
<accession>A0A7Y9QXY3</accession>
<feature type="domain" description="Peptidase M15A C-terminal" evidence="1">
    <location>
        <begin position="6"/>
        <end position="122"/>
    </location>
</feature>